<gene>
    <name evidence="4" type="ORF">DES35_1011023</name>
</gene>
<accession>A0A369AE82</accession>
<comment type="caution">
    <text evidence="4">The sequence shown here is derived from an EMBL/GenBank/DDBJ whole genome shotgun (WGS) entry which is preliminary data.</text>
</comment>
<feature type="domain" description="Secretion system C-terminal sorting" evidence="3">
    <location>
        <begin position="369"/>
        <end position="442"/>
    </location>
</feature>
<dbReference type="InterPro" id="IPR026444">
    <property type="entry name" value="Secre_tail"/>
</dbReference>
<evidence type="ECO:0000256" key="2">
    <source>
        <dbReference type="SAM" id="SignalP"/>
    </source>
</evidence>
<dbReference type="AlphaFoldDB" id="A0A369AE82"/>
<evidence type="ECO:0000256" key="1">
    <source>
        <dbReference type="ARBA" id="ARBA00022729"/>
    </source>
</evidence>
<dbReference type="Pfam" id="PF18962">
    <property type="entry name" value="Por_Secre_tail"/>
    <property type="match status" value="1"/>
</dbReference>
<feature type="chain" id="PRO_5017026173" evidence="2">
    <location>
        <begin position="21"/>
        <end position="445"/>
    </location>
</feature>
<keyword evidence="1 2" id="KW-0732">Signal</keyword>
<reference evidence="4 5" key="1">
    <citation type="submission" date="2018-07" db="EMBL/GenBank/DDBJ databases">
        <title>Genomic Encyclopedia of Type Strains, Phase IV (KMG-IV): sequencing the most valuable type-strain genomes for metagenomic binning, comparative biology and taxonomic classification.</title>
        <authorList>
            <person name="Goeker M."/>
        </authorList>
    </citation>
    <scope>NUCLEOTIDE SEQUENCE [LARGE SCALE GENOMIC DNA]</scope>
    <source>
        <strain evidence="4 5">DSM 21410</strain>
    </source>
</reference>
<dbReference type="Proteomes" id="UP000253517">
    <property type="component" value="Unassembled WGS sequence"/>
</dbReference>
<dbReference type="RefSeq" id="WP_114365984.1">
    <property type="nucleotide sequence ID" value="NZ_BHZF01000001.1"/>
</dbReference>
<evidence type="ECO:0000313" key="5">
    <source>
        <dbReference type="Proteomes" id="UP000253517"/>
    </source>
</evidence>
<evidence type="ECO:0000259" key="3">
    <source>
        <dbReference type="Pfam" id="PF18962"/>
    </source>
</evidence>
<feature type="signal peptide" evidence="2">
    <location>
        <begin position="1"/>
        <end position="20"/>
    </location>
</feature>
<dbReference type="NCBIfam" id="TIGR04183">
    <property type="entry name" value="Por_Secre_tail"/>
    <property type="match status" value="1"/>
</dbReference>
<protein>
    <submittedName>
        <fullName evidence="4">Putative secreted protein (Por secretion system target)</fullName>
    </submittedName>
</protein>
<name>A0A369AE82_9FLAO</name>
<proteinExistence type="predicted"/>
<keyword evidence="5" id="KW-1185">Reference proteome</keyword>
<organism evidence="4 5">
    <name type="scientific">Schleiferia thermophila</name>
    <dbReference type="NCBI Taxonomy" id="884107"/>
    <lineage>
        <taxon>Bacteria</taxon>
        <taxon>Pseudomonadati</taxon>
        <taxon>Bacteroidota</taxon>
        <taxon>Flavobacteriia</taxon>
        <taxon>Flavobacteriales</taxon>
        <taxon>Schleiferiaceae</taxon>
        <taxon>Schleiferia</taxon>
    </lineage>
</organism>
<sequence>MKKSLLGLLMAAGISTSAQSIVENIANLESKLIFQELPADKKVKLMNALENAKAYKVANKGNKAVAQRMSHVDPVAALKQLNFVWLTNGFAPDSQMVMITQSGLSHVNIHAVSSVLDPNSQAFVLAQLDYFTTNDPINIDTIIVYGFYDIATSGLTNFTGDSIRVDIIWGDVNNNTTWRTGVQYPANTFPNQTTAIPLTTPRYDGVSSHGFHNGLTATNRVVLHHRLTVSDSADVEFKLPLPQSLTIPAGNKVAAVVHFKPGYSYSFGDTLYDAGATPQVRKNFFRPIYARDPNAQQNVPTFLEAYDLYPQSRALFGNLFVGTRYKNNANSLLNELIGPSLTFAPYIEFFVTGNSTVGKDEFNKGKVRLFPNPTSGELNVNVENIQAGRYDVRIVNLVGQVLLAENMYLHDGANLKFDLSNFAKGIYLINITNGTTTITERINLR</sequence>
<dbReference type="EMBL" id="QPJS01000001">
    <property type="protein sequence ID" value="RCX05734.1"/>
    <property type="molecule type" value="Genomic_DNA"/>
</dbReference>
<evidence type="ECO:0000313" key="4">
    <source>
        <dbReference type="EMBL" id="RCX05734.1"/>
    </source>
</evidence>